<organism evidence="11">
    <name type="scientific">Aplanochytrium stocchinoi</name>
    <dbReference type="NCBI Taxonomy" id="215587"/>
    <lineage>
        <taxon>Eukaryota</taxon>
        <taxon>Sar</taxon>
        <taxon>Stramenopiles</taxon>
        <taxon>Bigyra</taxon>
        <taxon>Labyrinthulomycetes</taxon>
        <taxon>Thraustochytrida</taxon>
        <taxon>Thraustochytriidae</taxon>
        <taxon>Aplanochytrium</taxon>
    </lineage>
</organism>
<keyword evidence="1" id="KW-0519">Myristate</keyword>
<feature type="binding site" evidence="9">
    <location>
        <begin position="272"/>
        <end position="275"/>
    </location>
    <ligand>
        <name>GTP</name>
        <dbReference type="ChEBI" id="CHEBI:37565"/>
    </ligand>
</feature>
<keyword evidence="6" id="KW-0564">Palmitate</keyword>
<accession>A0A7S3PIY5</accession>
<proteinExistence type="predicted"/>
<evidence type="ECO:0000256" key="1">
    <source>
        <dbReference type="ARBA" id="ARBA00022707"/>
    </source>
</evidence>
<evidence type="ECO:0000256" key="2">
    <source>
        <dbReference type="ARBA" id="ARBA00022723"/>
    </source>
</evidence>
<keyword evidence="3 9" id="KW-0547">Nucleotide-binding</keyword>
<dbReference type="SUPFAM" id="SSF52540">
    <property type="entry name" value="P-loop containing nucleoside triphosphate hydrolases"/>
    <property type="match status" value="1"/>
</dbReference>
<dbReference type="AlphaFoldDB" id="A0A7S3PIY5"/>
<dbReference type="InterPro" id="IPR027417">
    <property type="entry name" value="P-loop_NTPase"/>
</dbReference>
<dbReference type="SMART" id="SM00275">
    <property type="entry name" value="G_alpha"/>
    <property type="match status" value="1"/>
</dbReference>
<dbReference type="FunFam" id="3.40.50.300:FF:003800">
    <property type="entry name" value="Guanine nucleotide-binding protein G(k) subunit alpha"/>
    <property type="match status" value="1"/>
</dbReference>
<dbReference type="SUPFAM" id="SSF47895">
    <property type="entry name" value="Transducin (alpha subunit), insertion domain"/>
    <property type="match status" value="1"/>
</dbReference>
<dbReference type="PROSITE" id="PS51882">
    <property type="entry name" value="G_ALPHA"/>
    <property type="match status" value="1"/>
</dbReference>
<dbReference type="GO" id="GO:0003924">
    <property type="term" value="F:GTPase activity"/>
    <property type="evidence" value="ECO:0007669"/>
    <property type="project" value="InterPro"/>
</dbReference>
<feature type="binding site" evidence="9">
    <location>
        <position position="332"/>
    </location>
    <ligand>
        <name>GTP</name>
        <dbReference type="ChEBI" id="CHEBI:37565"/>
    </ligand>
</feature>
<keyword evidence="5 9" id="KW-0342">GTP-binding</keyword>
<dbReference type="PANTHER" id="PTHR10218">
    <property type="entry name" value="GTP-BINDING PROTEIN ALPHA SUBUNIT"/>
    <property type="match status" value="1"/>
</dbReference>
<evidence type="ECO:0000256" key="5">
    <source>
        <dbReference type="ARBA" id="ARBA00023134"/>
    </source>
</evidence>
<dbReference type="GO" id="GO:0005834">
    <property type="term" value="C:heterotrimeric G-protein complex"/>
    <property type="evidence" value="ECO:0007669"/>
    <property type="project" value="TreeGrafter"/>
</dbReference>
<dbReference type="PRINTS" id="PR00318">
    <property type="entry name" value="GPROTEINA"/>
</dbReference>
<dbReference type="InterPro" id="IPR011025">
    <property type="entry name" value="GproteinA_insert"/>
</dbReference>
<sequence length="361" mass="40716">MGAFASKPKDQGIVKTISRLKAKDSEILKLLLLGAGDSGKTTIFKQLKILYGSHKHGVDTRARIGIRKPLFANIISGAKTLLDGLEELQGEGLTKPLESAESLAAAKLIKSIDERVNALEPEVAEAITTLYNDENFQTTWKNRSKLQILDCWAQLAANCANYPEWGGPEWIPDEEAYILTRIRTTGVVQEIFKIENTTFQLVDVGGQRNERKKWIHCFAGVTAVLYVAASSEYDQYLFEDRSRNRLVEALGLFNTVTNSEVFEHTTMILFLNKSDIFRDKLCVRKIPLNISGEFPEAPDTDIYEVGVAWLQNKFLEHNDNPNKFVYVHLTTATDRSNIKVVLEACKVTIVRQALQRMNFYP</sequence>
<keyword evidence="8" id="KW-0449">Lipoprotein</keyword>
<dbReference type="Gene3D" id="1.10.400.10">
    <property type="entry name" value="GI Alpha 1, domain 2-like"/>
    <property type="match status" value="1"/>
</dbReference>
<protein>
    <submittedName>
        <fullName evidence="11">Uncharacterized protein</fullName>
    </submittedName>
</protein>
<evidence type="ECO:0000313" key="11">
    <source>
        <dbReference type="EMBL" id="CAE0440781.1"/>
    </source>
</evidence>
<gene>
    <name evidence="11" type="ORF">ASTO00021_LOCUS10911</name>
</gene>
<evidence type="ECO:0000256" key="8">
    <source>
        <dbReference type="ARBA" id="ARBA00023288"/>
    </source>
</evidence>
<name>A0A7S3PIY5_9STRA</name>
<feature type="binding site" evidence="10">
    <location>
        <position position="184"/>
    </location>
    <ligand>
        <name>Mg(2+)</name>
        <dbReference type="ChEBI" id="CHEBI:18420"/>
    </ligand>
</feature>
<reference evidence="11" key="1">
    <citation type="submission" date="2021-01" db="EMBL/GenBank/DDBJ databases">
        <authorList>
            <person name="Corre E."/>
            <person name="Pelletier E."/>
            <person name="Niang G."/>
            <person name="Scheremetjew M."/>
            <person name="Finn R."/>
            <person name="Kale V."/>
            <person name="Holt S."/>
            <person name="Cochrane G."/>
            <person name="Meng A."/>
            <person name="Brown T."/>
            <person name="Cohen L."/>
        </authorList>
    </citation>
    <scope>NUCLEOTIDE SEQUENCE</scope>
    <source>
        <strain evidence="11">GSBS06</strain>
    </source>
</reference>
<dbReference type="InterPro" id="IPR001019">
    <property type="entry name" value="Gprotein_alpha_su"/>
</dbReference>
<evidence type="ECO:0000256" key="7">
    <source>
        <dbReference type="ARBA" id="ARBA00023224"/>
    </source>
</evidence>
<feature type="binding site" evidence="10">
    <location>
        <position position="41"/>
    </location>
    <ligand>
        <name>Mg(2+)</name>
        <dbReference type="ChEBI" id="CHEBI:18420"/>
    </ligand>
</feature>
<evidence type="ECO:0000256" key="4">
    <source>
        <dbReference type="ARBA" id="ARBA00022842"/>
    </source>
</evidence>
<dbReference type="EMBL" id="HBIN01014422">
    <property type="protein sequence ID" value="CAE0440781.1"/>
    <property type="molecule type" value="Transcribed_RNA"/>
</dbReference>
<dbReference type="PANTHER" id="PTHR10218:SF302">
    <property type="entry name" value="GUANINE NUCLEOTIDE-BINDING PROTEIN ALPHA-5 SUBUNIT"/>
    <property type="match status" value="1"/>
</dbReference>
<evidence type="ECO:0000256" key="10">
    <source>
        <dbReference type="PIRSR" id="PIRSR601019-2"/>
    </source>
</evidence>
<feature type="binding site" evidence="9">
    <location>
        <begin position="203"/>
        <end position="207"/>
    </location>
    <ligand>
        <name>GTP</name>
        <dbReference type="ChEBI" id="CHEBI:37565"/>
    </ligand>
</feature>
<dbReference type="GO" id="GO:0007188">
    <property type="term" value="P:adenylate cyclase-modulating G protein-coupled receptor signaling pathway"/>
    <property type="evidence" value="ECO:0007669"/>
    <property type="project" value="TreeGrafter"/>
</dbReference>
<keyword evidence="2 10" id="KW-0479">Metal-binding</keyword>
<dbReference type="GO" id="GO:0005525">
    <property type="term" value="F:GTP binding"/>
    <property type="evidence" value="ECO:0007669"/>
    <property type="project" value="UniProtKB-KW"/>
</dbReference>
<evidence type="ECO:0000256" key="6">
    <source>
        <dbReference type="ARBA" id="ARBA00023139"/>
    </source>
</evidence>
<keyword evidence="7" id="KW-0807">Transducer</keyword>
<dbReference type="GO" id="GO:0046872">
    <property type="term" value="F:metal ion binding"/>
    <property type="evidence" value="ECO:0007669"/>
    <property type="project" value="UniProtKB-KW"/>
</dbReference>
<keyword evidence="4 10" id="KW-0460">Magnesium</keyword>
<dbReference type="Pfam" id="PF00503">
    <property type="entry name" value="G-alpha"/>
    <property type="match status" value="1"/>
</dbReference>
<dbReference type="GO" id="GO:0005737">
    <property type="term" value="C:cytoplasm"/>
    <property type="evidence" value="ECO:0007669"/>
    <property type="project" value="TreeGrafter"/>
</dbReference>
<dbReference type="Gene3D" id="3.40.50.300">
    <property type="entry name" value="P-loop containing nucleotide triphosphate hydrolases"/>
    <property type="match status" value="1"/>
</dbReference>
<dbReference type="GO" id="GO:0031683">
    <property type="term" value="F:G-protein beta/gamma-subunit complex binding"/>
    <property type="evidence" value="ECO:0007669"/>
    <property type="project" value="InterPro"/>
</dbReference>
<evidence type="ECO:0000256" key="9">
    <source>
        <dbReference type="PIRSR" id="PIRSR601019-1"/>
    </source>
</evidence>
<evidence type="ECO:0000256" key="3">
    <source>
        <dbReference type="ARBA" id="ARBA00022741"/>
    </source>
</evidence>
<dbReference type="GO" id="GO:0001664">
    <property type="term" value="F:G protein-coupled receptor binding"/>
    <property type="evidence" value="ECO:0007669"/>
    <property type="project" value="TreeGrafter"/>
</dbReference>
<dbReference type="CDD" id="cd00066">
    <property type="entry name" value="G-alpha"/>
    <property type="match status" value="1"/>
</dbReference>